<keyword evidence="5" id="KW-0443">Lipid metabolism</keyword>
<feature type="domain" description="AB hydrolase-1" evidence="8">
    <location>
        <begin position="468"/>
        <end position="762"/>
    </location>
</feature>
<keyword evidence="3" id="KW-0378">Hydrolase</keyword>
<dbReference type="EMBL" id="CP012523">
    <property type="protein sequence ID" value="ALC38099.1"/>
    <property type="molecule type" value="Genomic_DNA"/>
</dbReference>
<dbReference type="GO" id="GO:0016787">
    <property type="term" value="F:hydrolase activity"/>
    <property type="evidence" value="ECO:0007669"/>
    <property type="project" value="UniProtKB-KW"/>
</dbReference>
<evidence type="ECO:0000259" key="8">
    <source>
        <dbReference type="Pfam" id="PF00561"/>
    </source>
</evidence>
<dbReference type="GO" id="GO:0016042">
    <property type="term" value="P:lipid catabolic process"/>
    <property type="evidence" value="ECO:0007669"/>
    <property type="project" value="UniProtKB-KW"/>
</dbReference>
<accession>A0A0M3QT16</accession>
<name>A0A0M3QT16_DROBS</name>
<comment type="similarity">
    <text evidence="1">Belongs to the AB hydrolase superfamily. Lipase family.</text>
</comment>
<dbReference type="OrthoDB" id="9974421at2759"/>
<evidence type="ECO:0000256" key="7">
    <source>
        <dbReference type="SAM" id="MobiDB-lite"/>
    </source>
</evidence>
<evidence type="ECO:0000256" key="5">
    <source>
        <dbReference type="ARBA" id="ARBA00023098"/>
    </source>
</evidence>
<dbReference type="PANTHER" id="PTHR11005">
    <property type="entry name" value="LYSOSOMAL ACID LIPASE-RELATED"/>
    <property type="match status" value="1"/>
</dbReference>
<dbReference type="AlphaFoldDB" id="A0A0M3QT16"/>
<evidence type="ECO:0000256" key="3">
    <source>
        <dbReference type="ARBA" id="ARBA00022801"/>
    </source>
</evidence>
<dbReference type="Proteomes" id="UP000494163">
    <property type="component" value="Chromosome 2L"/>
</dbReference>
<dbReference type="Pfam" id="PF00561">
    <property type="entry name" value="Abhydrolase_1"/>
    <property type="match status" value="1"/>
</dbReference>
<gene>
    <name evidence="9" type="ORF">Dbus_chr2Lg184</name>
</gene>
<dbReference type="STRING" id="30019.A0A0M3QT16"/>
<evidence type="ECO:0000313" key="9">
    <source>
        <dbReference type="EMBL" id="ALC38099.1"/>
    </source>
</evidence>
<feature type="region of interest" description="Disordered" evidence="7">
    <location>
        <begin position="781"/>
        <end position="815"/>
    </location>
</feature>
<dbReference type="SUPFAM" id="SSF53474">
    <property type="entry name" value="alpha/beta-Hydrolases"/>
    <property type="match status" value="1"/>
</dbReference>
<evidence type="ECO:0000256" key="4">
    <source>
        <dbReference type="ARBA" id="ARBA00022963"/>
    </source>
</evidence>
<evidence type="ECO:0000256" key="1">
    <source>
        <dbReference type="ARBA" id="ARBA00010701"/>
    </source>
</evidence>
<dbReference type="Gene3D" id="3.40.50.1820">
    <property type="entry name" value="alpha/beta hydrolase"/>
    <property type="match status" value="1"/>
</dbReference>
<organism evidence="9 10">
    <name type="scientific">Drosophila busckii</name>
    <name type="common">Fruit fly</name>
    <dbReference type="NCBI Taxonomy" id="30019"/>
    <lineage>
        <taxon>Eukaryota</taxon>
        <taxon>Metazoa</taxon>
        <taxon>Ecdysozoa</taxon>
        <taxon>Arthropoda</taxon>
        <taxon>Hexapoda</taxon>
        <taxon>Insecta</taxon>
        <taxon>Pterygota</taxon>
        <taxon>Neoptera</taxon>
        <taxon>Endopterygota</taxon>
        <taxon>Diptera</taxon>
        <taxon>Brachycera</taxon>
        <taxon>Muscomorpha</taxon>
        <taxon>Ephydroidea</taxon>
        <taxon>Drosophilidae</taxon>
        <taxon>Drosophila</taxon>
    </lineage>
</organism>
<evidence type="ECO:0000256" key="2">
    <source>
        <dbReference type="ARBA" id="ARBA00022729"/>
    </source>
</evidence>
<keyword evidence="6" id="KW-0325">Glycoprotein</keyword>
<dbReference type="FunFam" id="3.40.50.1820:FF:000057">
    <property type="entry name" value="Lipase"/>
    <property type="match status" value="1"/>
</dbReference>
<sequence length="815" mass="95315">MSRFKEVNTISDEDNVMRRLTVMEERFDSIMPLDPDYDPALCRDAFLRQVFAELNWSDDADESESLSKRKSSRFSLSEYKMRSRLSVGSFIRRASRIVKTSRVVDRMSIHDIQMDNTRLNTMLGQSDAQYQDLLESIQHSSVYYVFSRIINRLRIMHSIALDYGSMSENEVPHNLFKWSMADFFKRCELPDPVYLDVLSLNYSYDALDWVKFSTDLLETLRYYKYFYQQIYEGAGIHKTMAVLWDQQQLLNIGEELDKNLQLAQATFMAIEARGRVITRRLEDVLKDYKVTDCSQLNTDPIIRLPIEWRYIRDTYATLTEMQIMKDNEPLTQAEKEIESLERAIQDDRNLHITTNYHQRLIYYTEKLNDEWEHWELQVTVAKMRLTKMQEDLISFQEKREFMRQRTAEVRALIAEEDQAHFDQLIFGTEQKHLQLLTKYNYPGAEYAVTTEDNYKLHMQRIPRHGASPVLLMHGLEDSADTWLLMGPHSALGYYLYDAGYDVWMGNARGNRYSRGHTQLNPSVDRAYWNFSFHEIGYYDLAAKIDFVLQQTGKSKLSYVGHSQGTTSIFVLTSSRPEYNEKLHVMLTVAPVAYTTHLRIPRIAELRTMLNVIGDQFELFLHPIKVTDSCLLSAKTVESCMNLLSQFLGKNYAEFNFTMFPVILGHIPAGASSRQFIHYLQMQQSNRFCRYDLGKQNQRVYGRATPPEYPVERITAPVALFYAKNDFLSAVEDVQRLAKRLPNLVENHLYSYKKWNHIDILWGISARRVAQPRMLQVLQHWESGQQTPLPPDSSSSSLEEAETETEQEQQTDEQLP</sequence>
<keyword evidence="10" id="KW-1185">Reference proteome</keyword>
<proteinExistence type="inferred from homology"/>
<evidence type="ECO:0000256" key="6">
    <source>
        <dbReference type="ARBA" id="ARBA00023180"/>
    </source>
</evidence>
<feature type="compositionally biased region" description="Acidic residues" evidence="7">
    <location>
        <begin position="798"/>
        <end position="815"/>
    </location>
</feature>
<dbReference type="InterPro" id="IPR029058">
    <property type="entry name" value="AB_hydrolase_fold"/>
</dbReference>
<dbReference type="InterPro" id="IPR000073">
    <property type="entry name" value="AB_hydrolase_1"/>
</dbReference>
<protein>
    <submittedName>
        <fullName evidence="9">CG7329</fullName>
    </submittedName>
</protein>
<keyword evidence="4" id="KW-0442">Lipid degradation</keyword>
<keyword evidence="2" id="KW-0732">Signal</keyword>
<evidence type="ECO:0000313" key="10">
    <source>
        <dbReference type="Proteomes" id="UP000494163"/>
    </source>
</evidence>
<reference evidence="9 10" key="1">
    <citation type="submission" date="2015-08" db="EMBL/GenBank/DDBJ databases">
        <title>Ancestral chromatin configuration constrains chromatin evolution on differentiating sex chromosomes in Drosophila.</title>
        <authorList>
            <person name="Zhou Q."/>
            <person name="Bachtrog D."/>
        </authorList>
    </citation>
    <scope>NUCLEOTIDE SEQUENCE [LARGE SCALE GENOMIC DNA]</scope>
    <source>
        <tissue evidence="9">Whole larvae</tissue>
    </source>
</reference>